<dbReference type="EMBL" id="MU858386">
    <property type="protein sequence ID" value="KAK4206560.1"/>
    <property type="molecule type" value="Genomic_DNA"/>
</dbReference>
<feature type="domain" description="Heterokaryon incompatibility" evidence="1">
    <location>
        <begin position="41"/>
        <end position="162"/>
    </location>
</feature>
<dbReference type="InterPro" id="IPR010730">
    <property type="entry name" value="HET"/>
</dbReference>
<reference evidence="2" key="1">
    <citation type="journal article" date="2023" name="Mol. Phylogenet. Evol.">
        <title>Genome-scale phylogeny and comparative genomics of the fungal order Sordariales.</title>
        <authorList>
            <person name="Hensen N."/>
            <person name="Bonometti L."/>
            <person name="Westerberg I."/>
            <person name="Brannstrom I.O."/>
            <person name="Guillou S."/>
            <person name="Cros-Aarteil S."/>
            <person name="Calhoun S."/>
            <person name="Haridas S."/>
            <person name="Kuo A."/>
            <person name="Mondo S."/>
            <person name="Pangilinan J."/>
            <person name="Riley R."/>
            <person name="LaButti K."/>
            <person name="Andreopoulos B."/>
            <person name="Lipzen A."/>
            <person name="Chen C."/>
            <person name="Yan M."/>
            <person name="Daum C."/>
            <person name="Ng V."/>
            <person name="Clum A."/>
            <person name="Steindorff A."/>
            <person name="Ohm R.A."/>
            <person name="Martin F."/>
            <person name="Silar P."/>
            <person name="Natvig D.O."/>
            <person name="Lalanne C."/>
            <person name="Gautier V."/>
            <person name="Ament-Velasquez S.L."/>
            <person name="Kruys A."/>
            <person name="Hutchinson M.I."/>
            <person name="Powell A.J."/>
            <person name="Barry K."/>
            <person name="Miller A.N."/>
            <person name="Grigoriev I.V."/>
            <person name="Debuchy R."/>
            <person name="Gladieux P."/>
            <person name="Hiltunen Thoren M."/>
            <person name="Johannesson H."/>
        </authorList>
    </citation>
    <scope>NUCLEOTIDE SEQUENCE</scope>
    <source>
        <strain evidence="2">PSN293</strain>
    </source>
</reference>
<organism evidence="2 3">
    <name type="scientific">Rhypophila decipiens</name>
    <dbReference type="NCBI Taxonomy" id="261697"/>
    <lineage>
        <taxon>Eukaryota</taxon>
        <taxon>Fungi</taxon>
        <taxon>Dikarya</taxon>
        <taxon>Ascomycota</taxon>
        <taxon>Pezizomycotina</taxon>
        <taxon>Sordariomycetes</taxon>
        <taxon>Sordariomycetidae</taxon>
        <taxon>Sordariales</taxon>
        <taxon>Naviculisporaceae</taxon>
        <taxon>Rhypophila</taxon>
    </lineage>
</organism>
<sequence length="523" mass="58200">MPPSTSTFTGYTPLTPSKREIRLLTIPPAAAIWSPLLPLKSLRCRSTKRILWVDAVCINQTDIPEHNAQVSQMRHIYEGASSVAVFLGDATADSHKGLDFLRLFAAKVRACSSGAEADGAGLFKTWLTDVCIAASDAQEQAWLELARLLQRPYRTRAWIYQEMVLARQGTVYVGKDSISWDDAETVAFAIDALEDFLMMVEPLTNETRVVVMYHHFFNAALARAQRKAFGRAGAPTLLEALCVRRPTDATDPRDNVYSLLGVVKNHFIGLPELPSGEDVVIDYSRPVEKVYKDVVRHIVKKTNSLNILCACQNPDRTNGLPSLGAGLACQAHKRSVFYMDPPDDDTFVVRGVYVDSVTATGEEYTYGRDWEELKENWESLAMTCAWTFESAAEAGPCYLTTESISQAFFQTVTMRKIEDNEVPDIKVHIARIEAIERRSFFVTEKGFMALGPAETKVGDRVVVLEGMHVPTVLRKDEVGDGHAVVGEAYVHGLMNGEEFSEDMADGFESTLGRRLEAEKFLLR</sequence>
<keyword evidence="3" id="KW-1185">Reference proteome</keyword>
<dbReference type="InterPro" id="IPR052895">
    <property type="entry name" value="HetReg/Transcr_Mod"/>
</dbReference>
<evidence type="ECO:0000313" key="2">
    <source>
        <dbReference type="EMBL" id="KAK4206560.1"/>
    </source>
</evidence>
<name>A0AAN7B361_9PEZI</name>
<gene>
    <name evidence="2" type="ORF">QBC37DRAFT_380971</name>
</gene>
<dbReference type="Pfam" id="PF06985">
    <property type="entry name" value="HET"/>
    <property type="match status" value="1"/>
</dbReference>
<protein>
    <submittedName>
        <fullName evidence="2">Heterokaryon incompatibility protein-domain-containing protein</fullName>
    </submittedName>
</protein>
<dbReference type="Pfam" id="PF26639">
    <property type="entry name" value="Het-6_barrel"/>
    <property type="match status" value="1"/>
</dbReference>
<evidence type="ECO:0000313" key="3">
    <source>
        <dbReference type="Proteomes" id="UP001301769"/>
    </source>
</evidence>
<dbReference type="PANTHER" id="PTHR24148:SF64">
    <property type="entry name" value="HETEROKARYON INCOMPATIBILITY DOMAIN-CONTAINING PROTEIN"/>
    <property type="match status" value="1"/>
</dbReference>
<dbReference type="Proteomes" id="UP001301769">
    <property type="component" value="Unassembled WGS sequence"/>
</dbReference>
<proteinExistence type="predicted"/>
<dbReference type="PANTHER" id="PTHR24148">
    <property type="entry name" value="ANKYRIN REPEAT DOMAIN-CONTAINING PROTEIN 39 HOMOLOG-RELATED"/>
    <property type="match status" value="1"/>
</dbReference>
<dbReference type="AlphaFoldDB" id="A0AAN7B361"/>
<comment type="caution">
    <text evidence="2">The sequence shown here is derived from an EMBL/GenBank/DDBJ whole genome shotgun (WGS) entry which is preliminary data.</text>
</comment>
<evidence type="ECO:0000259" key="1">
    <source>
        <dbReference type="Pfam" id="PF06985"/>
    </source>
</evidence>
<reference evidence="2" key="2">
    <citation type="submission" date="2023-05" db="EMBL/GenBank/DDBJ databases">
        <authorList>
            <consortium name="Lawrence Berkeley National Laboratory"/>
            <person name="Steindorff A."/>
            <person name="Hensen N."/>
            <person name="Bonometti L."/>
            <person name="Westerberg I."/>
            <person name="Brannstrom I.O."/>
            <person name="Guillou S."/>
            <person name="Cros-Aarteil S."/>
            <person name="Calhoun S."/>
            <person name="Haridas S."/>
            <person name="Kuo A."/>
            <person name="Mondo S."/>
            <person name="Pangilinan J."/>
            <person name="Riley R."/>
            <person name="Labutti K."/>
            <person name="Andreopoulos B."/>
            <person name="Lipzen A."/>
            <person name="Chen C."/>
            <person name="Yanf M."/>
            <person name="Daum C."/>
            <person name="Ng V."/>
            <person name="Clum A."/>
            <person name="Ohm R."/>
            <person name="Martin F."/>
            <person name="Silar P."/>
            <person name="Natvig D."/>
            <person name="Lalanne C."/>
            <person name="Gautier V."/>
            <person name="Ament-Velasquez S.L."/>
            <person name="Kruys A."/>
            <person name="Hutchinson M.I."/>
            <person name="Powell A.J."/>
            <person name="Barry K."/>
            <person name="Miller A.N."/>
            <person name="Grigoriev I.V."/>
            <person name="Debuchy R."/>
            <person name="Gladieux P."/>
            <person name="Thoren M.H."/>
            <person name="Johannesson H."/>
        </authorList>
    </citation>
    <scope>NUCLEOTIDE SEQUENCE</scope>
    <source>
        <strain evidence="2">PSN293</strain>
    </source>
</reference>
<accession>A0AAN7B361</accession>